<gene>
    <name evidence="1" type="ORF">GCM10009533_52550</name>
</gene>
<dbReference type="EMBL" id="BAAAGS010000043">
    <property type="protein sequence ID" value="GAA0547282.1"/>
    <property type="molecule type" value="Genomic_DNA"/>
</dbReference>
<comment type="caution">
    <text evidence="1">The sequence shown here is derived from an EMBL/GenBank/DDBJ whole genome shotgun (WGS) entry which is preliminary data.</text>
</comment>
<organism evidence="1 2">
    <name type="scientific">Saccharopolyspora erythraea</name>
    <name type="common">Streptomyces erythraeus</name>
    <dbReference type="NCBI Taxonomy" id="1836"/>
    <lineage>
        <taxon>Bacteria</taxon>
        <taxon>Bacillati</taxon>
        <taxon>Actinomycetota</taxon>
        <taxon>Actinomycetes</taxon>
        <taxon>Pseudonocardiales</taxon>
        <taxon>Pseudonocardiaceae</taxon>
        <taxon>Saccharopolyspora</taxon>
    </lineage>
</organism>
<evidence type="ECO:0000313" key="1">
    <source>
        <dbReference type="EMBL" id="GAA0547282.1"/>
    </source>
</evidence>
<evidence type="ECO:0000313" key="2">
    <source>
        <dbReference type="Proteomes" id="UP001500729"/>
    </source>
</evidence>
<name>A0ABP3NNR7_SACER</name>
<reference evidence="2" key="1">
    <citation type="journal article" date="2019" name="Int. J. Syst. Evol. Microbiol.">
        <title>The Global Catalogue of Microorganisms (GCM) 10K type strain sequencing project: providing services to taxonomists for standard genome sequencing and annotation.</title>
        <authorList>
            <consortium name="The Broad Institute Genomics Platform"/>
            <consortium name="The Broad Institute Genome Sequencing Center for Infectious Disease"/>
            <person name="Wu L."/>
            <person name="Ma J."/>
        </authorList>
    </citation>
    <scope>NUCLEOTIDE SEQUENCE [LARGE SCALE GENOMIC DNA]</scope>
    <source>
        <strain evidence="2">JCM 10303</strain>
    </source>
</reference>
<dbReference type="Proteomes" id="UP001500729">
    <property type="component" value="Unassembled WGS sequence"/>
</dbReference>
<proteinExistence type="predicted"/>
<protein>
    <submittedName>
        <fullName evidence="1">Uncharacterized protein</fullName>
    </submittedName>
</protein>
<accession>A0ABP3NNR7</accession>
<keyword evidence="2" id="KW-1185">Reference proteome</keyword>
<sequence length="67" mass="8059">MPEWHWGWRRNREVPECRRTCRVPLVRSHQVCWWRAGAGRGGTDRARRGWRNGTIDTRYGCHGRTVR</sequence>